<keyword evidence="4" id="KW-1185">Reference proteome</keyword>
<protein>
    <recommendedName>
        <fullName evidence="2">CAAX prenyl protease 2/Lysostaphin resistance protein A-like domain-containing protein</fullName>
    </recommendedName>
</protein>
<feature type="transmembrane region" description="Helical" evidence="1">
    <location>
        <begin position="75"/>
        <end position="94"/>
    </location>
</feature>
<feature type="transmembrane region" description="Helical" evidence="1">
    <location>
        <begin position="190"/>
        <end position="213"/>
    </location>
</feature>
<keyword evidence="1" id="KW-1133">Transmembrane helix</keyword>
<reference evidence="3 4" key="1">
    <citation type="submission" date="2023-03" db="EMBL/GenBank/DDBJ databases">
        <title>Draft genome sequence of Thalassotalea eurytherma JCM 18482T.</title>
        <authorList>
            <person name="Sawabe T."/>
        </authorList>
    </citation>
    <scope>NUCLEOTIDE SEQUENCE [LARGE SCALE GENOMIC DNA]</scope>
    <source>
        <strain evidence="3 4">JCM 18482</strain>
    </source>
</reference>
<feature type="domain" description="CAAX prenyl protease 2/Lysostaphin resistance protein A-like" evidence="2">
    <location>
        <begin position="109"/>
        <end position="198"/>
    </location>
</feature>
<feature type="transmembrane region" description="Helical" evidence="1">
    <location>
        <begin position="12"/>
        <end position="29"/>
    </location>
</feature>
<feature type="transmembrane region" description="Helical" evidence="1">
    <location>
        <begin position="153"/>
        <end position="178"/>
    </location>
</feature>
<gene>
    <name evidence="3" type="ORF">theurythT_20500</name>
</gene>
<evidence type="ECO:0000259" key="2">
    <source>
        <dbReference type="Pfam" id="PF02517"/>
    </source>
</evidence>
<feature type="transmembrane region" description="Helical" evidence="1">
    <location>
        <begin position="35"/>
        <end position="54"/>
    </location>
</feature>
<comment type="caution">
    <text evidence="3">The sequence shown here is derived from an EMBL/GenBank/DDBJ whole genome shotgun (WGS) entry which is preliminary data.</text>
</comment>
<feature type="transmembrane region" description="Helical" evidence="1">
    <location>
        <begin position="114"/>
        <end position="133"/>
    </location>
</feature>
<dbReference type="Proteomes" id="UP001157133">
    <property type="component" value="Unassembled WGS sequence"/>
</dbReference>
<evidence type="ECO:0000256" key="1">
    <source>
        <dbReference type="SAM" id="Phobius"/>
    </source>
</evidence>
<organism evidence="3 4">
    <name type="scientific">Thalassotalea eurytherma</name>
    <dbReference type="NCBI Taxonomy" id="1144278"/>
    <lineage>
        <taxon>Bacteria</taxon>
        <taxon>Pseudomonadati</taxon>
        <taxon>Pseudomonadota</taxon>
        <taxon>Gammaproteobacteria</taxon>
        <taxon>Alteromonadales</taxon>
        <taxon>Colwelliaceae</taxon>
        <taxon>Thalassotalea</taxon>
    </lineage>
</organism>
<keyword evidence="1" id="KW-0472">Membrane</keyword>
<proteinExistence type="predicted"/>
<dbReference type="InterPro" id="IPR003675">
    <property type="entry name" value="Rce1/LyrA-like_dom"/>
</dbReference>
<accession>A0ABQ6H343</accession>
<dbReference type="RefSeq" id="WP_284207966.1">
    <property type="nucleotide sequence ID" value="NZ_BSSU01000010.1"/>
</dbReference>
<keyword evidence="1" id="KW-0812">Transmembrane</keyword>
<evidence type="ECO:0000313" key="4">
    <source>
        <dbReference type="Proteomes" id="UP001157133"/>
    </source>
</evidence>
<dbReference type="Pfam" id="PF02517">
    <property type="entry name" value="Rce1-like"/>
    <property type="match status" value="1"/>
</dbReference>
<sequence length="218" mass="25014">MRIPLSLFSIRVTEFIFLFVVLPLCLWQTKAYFAQYLLVILSMLGVSCALFLYREGKLTKQWKKAKAISWLEIKPVLLTFLVCASGIAVYAWFFSEKLVLNTTLLISSSWLLTLIFYPLFSVIPQELIFRTFLFHRYKLLFPSKKARMLVSSLCFGFGHVIYGSVMVVVLSIIAGLLFSYRYFLSGNTAIVIIEHTLWGLRLFAFNIGAYFSLSSMTS</sequence>
<dbReference type="EMBL" id="BSSU01000010">
    <property type="protein sequence ID" value="GLX82598.1"/>
    <property type="molecule type" value="Genomic_DNA"/>
</dbReference>
<name>A0ABQ6H343_9GAMM</name>
<evidence type="ECO:0000313" key="3">
    <source>
        <dbReference type="EMBL" id="GLX82598.1"/>
    </source>
</evidence>